<dbReference type="RefSeq" id="WP_090182472.1">
    <property type="nucleotide sequence ID" value="NZ_LT629705.1"/>
</dbReference>
<gene>
    <name evidence="1" type="ORF">SAMN04489798_3394</name>
</gene>
<accession>A0A1H0KYE9</accession>
<sequence length="93" mass="9928">MNIIAKKQTSALEQGKACRAFPQPCISETYRTGHGLPLQQNAFKPLHVEPLALILTLFPGLKGSPKAQLFLIVVGADAILSPVADINCPSCCL</sequence>
<evidence type="ECO:0000313" key="2">
    <source>
        <dbReference type="Proteomes" id="UP000198827"/>
    </source>
</evidence>
<protein>
    <submittedName>
        <fullName evidence="1">Uncharacterized protein</fullName>
    </submittedName>
</protein>
<dbReference type="Proteomes" id="UP000198827">
    <property type="component" value="Chromosome I"/>
</dbReference>
<reference evidence="1 2" key="1">
    <citation type="submission" date="2016-10" db="EMBL/GenBank/DDBJ databases">
        <authorList>
            <person name="de Groot N.N."/>
        </authorList>
    </citation>
    <scope>NUCLEOTIDE SEQUENCE [LARGE SCALE GENOMIC DNA]</scope>
    <source>
        <strain evidence="1 2">CECT 7543</strain>
    </source>
</reference>
<evidence type="ECO:0000313" key="1">
    <source>
        <dbReference type="EMBL" id="SDO60791.1"/>
    </source>
</evidence>
<dbReference type="EMBL" id="LT629705">
    <property type="protein sequence ID" value="SDO60791.1"/>
    <property type="molecule type" value="Genomic_DNA"/>
</dbReference>
<name>A0A1H0KYE9_9PSED</name>
<proteinExistence type="predicted"/>
<dbReference type="AlphaFoldDB" id="A0A1H0KYE9"/>
<organism evidence="1 2">
    <name type="scientific">Pseudomonas arsenicoxydans</name>
    <dbReference type="NCBI Taxonomy" id="702115"/>
    <lineage>
        <taxon>Bacteria</taxon>
        <taxon>Pseudomonadati</taxon>
        <taxon>Pseudomonadota</taxon>
        <taxon>Gammaproteobacteria</taxon>
        <taxon>Pseudomonadales</taxon>
        <taxon>Pseudomonadaceae</taxon>
        <taxon>Pseudomonas</taxon>
    </lineage>
</organism>